<dbReference type="SUPFAM" id="SSF82866">
    <property type="entry name" value="Multidrug efflux transporter AcrB transmembrane domain"/>
    <property type="match status" value="2"/>
</dbReference>
<dbReference type="InterPro" id="IPR027463">
    <property type="entry name" value="AcrB_DN_DC_subdom"/>
</dbReference>
<keyword evidence="1" id="KW-0472">Membrane</keyword>
<keyword evidence="1" id="KW-1133">Transmembrane helix</keyword>
<evidence type="ECO:0000256" key="1">
    <source>
        <dbReference type="SAM" id="Phobius"/>
    </source>
</evidence>
<dbReference type="Gene3D" id="3.30.70.1440">
    <property type="entry name" value="Multidrug efflux transporter AcrB pore domain"/>
    <property type="match status" value="1"/>
</dbReference>
<dbReference type="Proteomes" id="UP000215059">
    <property type="component" value="Unassembled WGS sequence"/>
</dbReference>
<dbReference type="Gene3D" id="3.30.70.1430">
    <property type="entry name" value="Multidrug efflux transporter AcrB pore domain"/>
    <property type="match status" value="2"/>
</dbReference>
<dbReference type="Gene3D" id="3.30.70.1320">
    <property type="entry name" value="Multidrug efflux transporter AcrB pore domain like"/>
    <property type="match status" value="1"/>
</dbReference>
<reference evidence="2 3" key="1">
    <citation type="submission" date="2017-07" db="EMBL/GenBank/DDBJ databases">
        <title>Fictibacillus sp. nov. GDSW-R2A3 Genome sequencing and assembly.</title>
        <authorList>
            <person name="Mayilraj S."/>
        </authorList>
    </citation>
    <scope>NUCLEOTIDE SEQUENCE [LARGE SCALE GENOMIC DNA]</scope>
    <source>
        <strain evidence="2 3">GDSW-R2A3</strain>
    </source>
</reference>
<dbReference type="SUPFAM" id="SSF82714">
    <property type="entry name" value="Multidrug efflux transporter AcrB TolC docking domain, DN and DC subdomains"/>
    <property type="match status" value="1"/>
</dbReference>
<dbReference type="Pfam" id="PF00873">
    <property type="entry name" value="ACR_tran"/>
    <property type="match status" value="1"/>
</dbReference>
<feature type="transmembrane region" description="Helical" evidence="1">
    <location>
        <begin position="967"/>
        <end position="993"/>
    </location>
</feature>
<feature type="transmembrane region" description="Helical" evidence="1">
    <location>
        <begin position="356"/>
        <end position="372"/>
    </location>
</feature>
<feature type="transmembrane region" description="Helical" evidence="1">
    <location>
        <begin position="435"/>
        <end position="457"/>
    </location>
</feature>
<dbReference type="GO" id="GO:0042910">
    <property type="term" value="F:xenobiotic transmembrane transporter activity"/>
    <property type="evidence" value="ECO:0007669"/>
    <property type="project" value="TreeGrafter"/>
</dbReference>
<dbReference type="OrthoDB" id="9757876at2"/>
<proteinExistence type="predicted"/>
<dbReference type="Gene3D" id="3.30.2090.10">
    <property type="entry name" value="Multidrug efflux transporter AcrB TolC docking domain, DN and DC subdomains"/>
    <property type="match status" value="2"/>
</dbReference>
<dbReference type="InterPro" id="IPR001036">
    <property type="entry name" value="Acrflvin-R"/>
</dbReference>
<dbReference type="GO" id="GO:0005886">
    <property type="term" value="C:plasma membrane"/>
    <property type="evidence" value="ECO:0007669"/>
    <property type="project" value="TreeGrafter"/>
</dbReference>
<evidence type="ECO:0000313" key="2">
    <source>
        <dbReference type="EMBL" id="OYD56295.1"/>
    </source>
</evidence>
<dbReference type="SUPFAM" id="SSF82693">
    <property type="entry name" value="Multidrug efflux transporter AcrB pore domain, PN1, PN2, PC1 and PC2 subdomains"/>
    <property type="match status" value="2"/>
</dbReference>
<feature type="transmembrane region" description="Helical" evidence="1">
    <location>
        <begin position="935"/>
        <end position="955"/>
    </location>
</feature>
<dbReference type="PRINTS" id="PR00702">
    <property type="entry name" value="ACRIFLAVINRP"/>
</dbReference>
<dbReference type="AlphaFoldDB" id="A0A235F6I6"/>
<feature type="transmembrane region" description="Helical" evidence="1">
    <location>
        <begin position="864"/>
        <end position="884"/>
    </location>
</feature>
<protein>
    <submittedName>
        <fullName evidence="2">Multidrug transporter AcrB</fullName>
    </submittedName>
</protein>
<organism evidence="2 3">
    <name type="scientific">Fictibacillus aquaticus</name>
    <dbReference type="NCBI Taxonomy" id="2021314"/>
    <lineage>
        <taxon>Bacteria</taxon>
        <taxon>Bacillati</taxon>
        <taxon>Bacillota</taxon>
        <taxon>Bacilli</taxon>
        <taxon>Bacillales</taxon>
        <taxon>Fictibacillaceae</taxon>
        <taxon>Fictibacillus</taxon>
    </lineage>
</organism>
<sequence length="1012" mass="109417">MKKMLKLTWFSLKNRSAIVIMVFLISVMGVIAGTKLPMEFLPSIDNPMVTITTLADGMDSESMTDTITAPMEQELRKVKNVDSVTSVSGQGISKIDLMFDADTDMKEAAAEVERVTNSFPLPEGVRKPFVIQLNTSMIPIMDVTVNKDGEFTTEDYKLIEEEVIPKLEGVEGISDVALYGKATREITLKLDQAKMLEKKVAAPQVMAAFQGKDISLPAGNVTLEDKTNSLRVIGEMNDLNEWKELVIAPGVMLKDVAVLDEVNSLESITHVDGKEAMYLSITKEASANAVQISSDFKEKMKGINKQYGNQFNLTVFYATADSVYDSVMSMAKEVALGALFASIVILLFLRHFKSTIIAVVSIPLSIFLTLFLLQQTGITLNVLTLGGLAVAVGRLVDDSIVVIENIFRRLQTGERSQELIVDSVKEVAKAITSSTITTIAVFLPIGLVDGVIGVLFMPFALTVVYSLLASLIVALTVVPLMSYGMLKNVKPHTPKPPVRYLKILSWSLNHKFIVCLLSFLLFAGSIGLYMALPAGTIASADESIVQLKMEYPEDTSFEDVKEGAFKLEKEMMDQDEVAMSYSQIGTSSEMAQWGQAQSNNIVSVVAKLKKGTDQAAFTDKMLALEKEYAPAVITGGAPDFMGGSGAAVALNITAESQSDLAPMAEKLVQELKDVKGLENVESNAEDLKNEWVLKVDQKKAAAAGLTPADIAQQVRGLTGKNPVGQISLDGVKLPVMMSYDLSDVSDREDLLSLPVMSMVKGPVALKDVADITLEPAKAQIFRKDGKEYLQVTANITDKDVKKVNLEVATLIKKLEKPDGVKVSLGGAGEEMNSQFGDLFATMAAAIGIVYLIMVITFGQARAPFAILFSLPLAAVGAILALVISRIPLDISSMIGALMLIGVVVTNAIVLLDRVQQQKEKGLPLREAILEAGATRLRPIIMTAVATVCAMLPLLFGEANGSLISKSLAIVVIGGLTVSTLLTLVVVPVIYEMLMNFRNVFRRKKKKAVTEAA</sequence>
<name>A0A235F6I6_9BACL</name>
<dbReference type="PANTHER" id="PTHR32063:SF0">
    <property type="entry name" value="SWARMING MOTILITY PROTEIN SWRC"/>
    <property type="match status" value="1"/>
</dbReference>
<feature type="transmembrane region" description="Helical" evidence="1">
    <location>
        <begin position="463"/>
        <end position="486"/>
    </location>
</feature>
<dbReference type="RefSeq" id="WP_094253964.1">
    <property type="nucleotide sequence ID" value="NZ_JBHLXL010000004.1"/>
</dbReference>
<dbReference type="Gene3D" id="1.20.1640.10">
    <property type="entry name" value="Multidrug efflux transporter AcrB transmembrane domain"/>
    <property type="match status" value="2"/>
</dbReference>
<keyword evidence="3" id="KW-1185">Reference proteome</keyword>
<keyword evidence="1" id="KW-0812">Transmembrane</keyword>
<dbReference type="PANTHER" id="PTHR32063">
    <property type="match status" value="1"/>
</dbReference>
<feature type="transmembrane region" description="Helical" evidence="1">
    <location>
        <begin position="838"/>
        <end position="857"/>
    </location>
</feature>
<feature type="transmembrane region" description="Helical" evidence="1">
    <location>
        <begin position="512"/>
        <end position="532"/>
    </location>
</feature>
<gene>
    <name evidence="2" type="ORF">CGZ90_18270</name>
</gene>
<evidence type="ECO:0000313" key="3">
    <source>
        <dbReference type="Proteomes" id="UP000215059"/>
    </source>
</evidence>
<dbReference type="EMBL" id="NOII01000021">
    <property type="protein sequence ID" value="OYD56295.1"/>
    <property type="molecule type" value="Genomic_DNA"/>
</dbReference>
<feature type="transmembrane region" description="Helical" evidence="1">
    <location>
        <begin position="890"/>
        <end position="914"/>
    </location>
</feature>
<feature type="transmembrane region" description="Helical" evidence="1">
    <location>
        <begin position="330"/>
        <end position="349"/>
    </location>
</feature>
<accession>A0A235F6I6</accession>
<feature type="transmembrane region" description="Helical" evidence="1">
    <location>
        <begin position="378"/>
        <end position="396"/>
    </location>
</feature>
<comment type="caution">
    <text evidence="2">The sequence shown here is derived from an EMBL/GenBank/DDBJ whole genome shotgun (WGS) entry which is preliminary data.</text>
</comment>